<dbReference type="Pfam" id="PF00528">
    <property type="entry name" value="BPD_transp_1"/>
    <property type="match status" value="1"/>
</dbReference>
<keyword evidence="4 5" id="KW-0472">Membrane</keyword>
<evidence type="ECO:0000256" key="5">
    <source>
        <dbReference type="RuleBase" id="RU363032"/>
    </source>
</evidence>
<dbReference type="PANTHER" id="PTHR43632">
    <property type="entry name" value="PERMEASE COMPONENT OF TUNGSTATE ABC TRANSPORTER"/>
    <property type="match status" value="1"/>
</dbReference>
<name>A0A975H2T4_9BURK</name>
<dbReference type="SUPFAM" id="SSF161098">
    <property type="entry name" value="MetI-like"/>
    <property type="match status" value="1"/>
</dbReference>
<evidence type="ECO:0000313" key="7">
    <source>
        <dbReference type="EMBL" id="QTD44535.1"/>
    </source>
</evidence>
<evidence type="ECO:0000256" key="4">
    <source>
        <dbReference type="ARBA" id="ARBA00023136"/>
    </source>
</evidence>
<dbReference type="InterPro" id="IPR000515">
    <property type="entry name" value="MetI-like"/>
</dbReference>
<dbReference type="AlphaFoldDB" id="A0A975H2T4"/>
<feature type="transmembrane region" description="Helical" evidence="5">
    <location>
        <begin position="213"/>
        <end position="234"/>
    </location>
</feature>
<feature type="transmembrane region" description="Helical" evidence="5">
    <location>
        <begin position="72"/>
        <end position="97"/>
    </location>
</feature>
<feature type="transmembrane region" description="Helical" evidence="5">
    <location>
        <begin position="103"/>
        <end position="124"/>
    </location>
</feature>
<dbReference type="KEGG" id="otd:J1M35_15750"/>
<keyword evidence="3 5" id="KW-1133">Transmembrane helix</keyword>
<evidence type="ECO:0000259" key="6">
    <source>
        <dbReference type="PROSITE" id="PS50928"/>
    </source>
</evidence>
<dbReference type="InterPro" id="IPR035906">
    <property type="entry name" value="MetI-like_sf"/>
</dbReference>
<evidence type="ECO:0000256" key="3">
    <source>
        <dbReference type="ARBA" id="ARBA00022989"/>
    </source>
</evidence>
<keyword evidence="8" id="KW-1185">Reference proteome</keyword>
<feature type="transmembrane region" description="Helical" evidence="5">
    <location>
        <begin position="42"/>
        <end position="65"/>
    </location>
</feature>
<comment type="similarity">
    <text evidence="5">Belongs to the binding-protein-dependent transport system permease family.</text>
</comment>
<dbReference type="InterPro" id="IPR049783">
    <property type="entry name" value="ABC_perm_TupB-like"/>
</dbReference>
<protein>
    <submittedName>
        <fullName evidence="7">ABC transporter permease</fullName>
    </submittedName>
</protein>
<dbReference type="PANTHER" id="PTHR43632:SF1">
    <property type="entry name" value="PERMEASE COMPONENT OF TUNGSTATE ABC TRANSPORTER"/>
    <property type="match status" value="1"/>
</dbReference>
<feature type="domain" description="ABC transmembrane type-1" evidence="6">
    <location>
        <begin position="38"/>
        <end position="234"/>
    </location>
</feature>
<dbReference type="Proteomes" id="UP000663903">
    <property type="component" value="Chromosome"/>
</dbReference>
<accession>A0A975H2T4</accession>
<comment type="subcellular location">
    <subcellularLocation>
        <location evidence="1 5">Cell membrane</location>
        <topology evidence="1 5">Multi-pass membrane protein</topology>
    </subcellularLocation>
</comment>
<feature type="transmembrane region" description="Helical" evidence="5">
    <location>
        <begin position="166"/>
        <end position="193"/>
    </location>
</feature>
<dbReference type="PROSITE" id="PS50928">
    <property type="entry name" value="ABC_TM1"/>
    <property type="match status" value="1"/>
</dbReference>
<gene>
    <name evidence="7" type="ORF">J1M35_15750</name>
</gene>
<keyword evidence="5" id="KW-0813">Transport</keyword>
<dbReference type="Gene3D" id="1.10.3720.10">
    <property type="entry name" value="MetI-like"/>
    <property type="match status" value="1"/>
</dbReference>
<dbReference type="GO" id="GO:0055085">
    <property type="term" value="P:transmembrane transport"/>
    <property type="evidence" value="ECO:0007669"/>
    <property type="project" value="InterPro"/>
</dbReference>
<evidence type="ECO:0000256" key="2">
    <source>
        <dbReference type="ARBA" id="ARBA00022692"/>
    </source>
</evidence>
<dbReference type="NCBIfam" id="NF038017">
    <property type="entry name" value="ABC_perm1"/>
    <property type="match status" value="1"/>
</dbReference>
<evidence type="ECO:0000256" key="1">
    <source>
        <dbReference type="ARBA" id="ARBA00004651"/>
    </source>
</evidence>
<evidence type="ECO:0000313" key="8">
    <source>
        <dbReference type="Proteomes" id="UP000663903"/>
    </source>
</evidence>
<sequence length="259" mass="27347">MRLAAPFSIGFNVNDLVDSGRAALALITLFDPALWTIVARSLAVSATACAIAYVMGVAAGAWLGVARFRGRGVVLTVINTLLALPSVLVGLLVYLLLSRSGPLGFLGWMFSFQAMVVAQVLLVVPVVMALTRQVVEDADLQHGEQLTSLGAERFMRGLLLAWDERYALLTVLMAAFGRAISEVGAVMIVGGNIDGFTRVMTTAIALETSKGDLPLALGLGIVLLGVVLLLNALISVVRAWRERVDGVTSTATRPMVAAI</sequence>
<dbReference type="EMBL" id="CP071796">
    <property type="protein sequence ID" value="QTD44535.1"/>
    <property type="molecule type" value="Genomic_DNA"/>
</dbReference>
<keyword evidence="2 5" id="KW-0812">Transmembrane</keyword>
<proteinExistence type="inferred from homology"/>
<organism evidence="7 8">
    <name type="scientific">Ottowia testudinis</name>
    <dbReference type="NCBI Taxonomy" id="2816950"/>
    <lineage>
        <taxon>Bacteria</taxon>
        <taxon>Pseudomonadati</taxon>
        <taxon>Pseudomonadota</taxon>
        <taxon>Betaproteobacteria</taxon>
        <taxon>Burkholderiales</taxon>
        <taxon>Comamonadaceae</taxon>
        <taxon>Ottowia</taxon>
    </lineage>
</organism>
<reference evidence="7" key="1">
    <citation type="submission" date="2021-03" db="EMBL/GenBank/DDBJ databases">
        <title>Ottowia sp. 27C isolated from the cloaca of a Giant Asian pond turtle (Heosemys grandis).</title>
        <authorList>
            <person name="Spergser J."/>
            <person name="Busse H.-J."/>
        </authorList>
    </citation>
    <scope>NUCLEOTIDE SEQUENCE</scope>
    <source>
        <strain evidence="7">27C</strain>
    </source>
</reference>
<dbReference type="GO" id="GO:0005886">
    <property type="term" value="C:plasma membrane"/>
    <property type="evidence" value="ECO:0007669"/>
    <property type="project" value="UniProtKB-SubCell"/>
</dbReference>